<dbReference type="InterPro" id="IPR041267">
    <property type="entry name" value="NLRP_HD2"/>
</dbReference>
<evidence type="ECO:0000313" key="18">
    <source>
        <dbReference type="Proteomes" id="UP000886611"/>
    </source>
</evidence>
<dbReference type="Pfam" id="PF17776">
    <property type="entry name" value="NLRC4_HD2"/>
    <property type="match status" value="1"/>
</dbReference>
<keyword evidence="11" id="KW-0832">Ubl conjugation</keyword>
<keyword evidence="6" id="KW-0399">Innate immunity</keyword>
<feature type="non-terminal residue" evidence="17">
    <location>
        <position position="1"/>
    </location>
</feature>
<dbReference type="SUPFAM" id="SSF52540">
    <property type="entry name" value="P-loop containing nucleoside triphosphate hydrolases"/>
    <property type="match status" value="1"/>
</dbReference>
<dbReference type="Proteomes" id="UP000886611">
    <property type="component" value="Unassembled WGS sequence"/>
</dbReference>
<evidence type="ECO:0000256" key="1">
    <source>
        <dbReference type="ARBA" id="ARBA00004187"/>
    </source>
</evidence>
<evidence type="ECO:0000256" key="7">
    <source>
        <dbReference type="ARBA" id="ARBA00022614"/>
    </source>
</evidence>
<keyword evidence="4" id="KW-1003">Cell membrane</keyword>
<keyword evidence="18" id="KW-1185">Reference proteome</keyword>
<keyword evidence="12" id="KW-0391">Immunity</keyword>
<dbReference type="PROSITE" id="PS50209">
    <property type="entry name" value="CARD"/>
    <property type="match status" value="1"/>
</dbReference>
<evidence type="ECO:0000256" key="14">
    <source>
        <dbReference type="ARBA" id="ARBA00023139"/>
    </source>
</evidence>
<dbReference type="InterPro" id="IPR032675">
    <property type="entry name" value="LRR_dom_sf"/>
</dbReference>
<dbReference type="Pfam" id="PF05729">
    <property type="entry name" value="NACHT"/>
    <property type="match status" value="1"/>
</dbReference>
<dbReference type="InterPro" id="IPR007111">
    <property type="entry name" value="NACHT_NTPase"/>
</dbReference>
<dbReference type="AlphaFoldDB" id="A0A8X7X208"/>
<dbReference type="Gene3D" id="3.80.10.10">
    <property type="entry name" value="Ribonuclease Inhibitor"/>
    <property type="match status" value="1"/>
</dbReference>
<evidence type="ECO:0000256" key="11">
    <source>
        <dbReference type="ARBA" id="ARBA00022843"/>
    </source>
</evidence>
<dbReference type="InterPro" id="IPR041075">
    <property type="entry name" value="NOD1/2_WH"/>
</dbReference>
<gene>
    <name evidence="17" type="primary">Nlrc3_0</name>
    <name evidence="17" type="ORF">GTO96_0019668</name>
</gene>
<evidence type="ECO:0000256" key="3">
    <source>
        <dbReference type="ARBA" id="ARBA00004496"/>
    </source>
</evidence>
<comment type="caution">
    <text evidence="17">The sequence shown here is derived from an EMBL/GenBank/DDBJ whole genome shotgun (WGS) entry which is preliminary data.</text>
</comment>
<dbReference type="GO" id="GO:0042981">
    <property type="term" value="P:regulation of apoptotic process"/>
    <property type="evidence" value="ECO:0007669"/>
    <property type="project" value="InterPro"/>
</dbReference>
<dbReference type="InterPro" id="IPR051261">
    <property type="entry name" value="NLR"/>
</dbReference>
<evidence type="ECO:0000256" key="2">
    <source>
        <dbReference type="ARBA" id="ARBA00004193"/>
    </source>
</evidence>
<dbReference type="PROSITE" id="PS50837">
    <property type="entry name" value="NACHT"/>
    <property type="match status" value="1"/>
</dbReference>
<dbReference type="InterPro" id="IPR001315">
    <property type="entry name" value="CARD"/>
</dbReference>
<dbReference type="GO" id="GO:0005737">
    <property type="term" value="C:cytoplasm"/>
    <property type="evidence" value="ECO:0007669"/>
    <property type="project" value="UniProtKB-SubCell"/>
</dbReference>
<dbReference type="GO" id="GO:0005524">
    <property type="term" value="F:ATP binding"/>
    <property type="evidence" value="ECO:0007669"/>
    <property type="project" value="UniProtKB-KW"/>
</dbReference>
<evidence type="ECO:0000256" key="12">
    <source>
        <dbReference type="ARBA" id="ARBA00022859"/>
    </source>
</evidence>
<evidence type="ECO:0000256" key="13">
    <source>
        <dbReference type="ARBA" id="ARBA00023136"/>
    </source>
</evidence>
<dbReference type="InterPro" id="IPR001611">
    <property type="entry name" value="Leu-rich_rpt"/>
</dbReference>
<dbReference type="GO" id="GO:0045087">
    <property type="term" value="P:innate immune response"/>
    <property type="evidence" value="ECO:0007669"/>
    <property type="project" value="UniProtKB-KW"/>
</dbReference>
<keyword evidence="15" id="KW-0449">Lipoprotein</keyword>
<dbReference type="SUPFAM" id="SSF52047">
    <property type="entry name" value="RNI-like"/>
    <property type="match status" value="1"/>
</dbReference>
<keyword evidence="14" id="KW-0564">Palmitate</keyword>
<evidence type="ECO:0000256" key="10">
    <source>
        <dbReference type="ARBA" id="ARBA00022840"/>
    </source>
</evidence>
<evidence type="ECO:0000256" key="6">
    <source>
        <dbReference type="ARBA" id="ARBA00022588"/>
    </source>
</evidence>
<dbReference type="Pfam" id="PF17779">
    <property type="entry name" value="WHD_NOD2"/>
    <property type="match status" value="1"/>
</dbReference>
<dbReference type="PANTHER" id="PTHR24106">
    <property type="entry name" value="NACHT, LRR AND CARD DOMAINS-CONTAINING"/>
    <property type="match status" value="1"/>
</dbReference>
<accession>A0A8X7X208</accession>
<evidence type="ECO:0000256" key="5">
    <source>
        <dbReference type="ARBA" id="ARBA00022490"/>
    </source>
</evidence>
<name>A0A8X7X208_POLSE</name>
<keyword evidence="7" id="KW-0433">Leucine-rich repeat</keyword>
<dbReference type="Gene3D" id="1.10.533.10">
    <property type="entry name" value="Death Domain, Fas"/>
    <property type="match status" value="1"/>
</dbReference>
<proteinExistence type="inferred from homology"/>
<dbReference type="SMART" id="SM00368">
    <property type="entry name" value="LRR_RI"/>
    <property type="match status" value="5"/>
</dbReference>
<dbReference type="InterPro" id="IPR027417">
    <property type="entry name" value="P-loop_NTPase"/>
</dbReference>
<evidence type="ECO:0000256" key="4">
    <source>
        <dbReference type="ARBA" id="ARBA00022475"/>
    </source>
</evidence>
<keyword evidence="8" id="KW-0677">Repeat</keyword>
<evidence type="ECO:0000313" key="17">
    <source>
        <dbReference type="EMBL" id="KAG2459484.1"/>
    </source>
</evidence>
<dbReference type="EMBL" id="JAATIS010005477">
    <property type="protein sequence ID" value="KAG2459484.1"/>
    <property type="molecule type" value="Genomic_DNA"/>
</dbReference>
<sequence length="869" mass="99444">MWPEIVQDWSQEIKMILAILKREGVITGEDQSQIDRSDLGTTGKMRELLFVLNGRGEDNCKDFLSLLEHLGNAQTMGGYILGQNWPHLENSVWTWSSDGYANREGHLVNFHQDQRENMSLTLQHQLSSGQASTFSIMLHSEELLLDCIEKHKHVLSNQYRKTADYFTRNPNGEDLEKRCTNVTIKLIEGYTEQSQHEVTEVGNSFKILDSESSQNLCELEKMCQDLLHYNRDVSLLCGVAGSGKTTVTMKLVWDWVKKPRSWTSKIIFVFTFRELNLISDRKSLKDLLSSHYSHLKPVLGQLLSADPSRMLVILDGLDEFKYPLDFANTPKCTDPDLPQSIESLVVNLIKGNLLLGLPILVTARPHAVSRIPQEYIRSFYKILGFSPSQQKEYFHKSCQSPEIADELYEFISSQRPLSLMCHIPAFCWITVTALQEEISSRKACEAIATVTEVYCRFLKAIIVFHGDGREGSHVQSLLKATDSLKTVKKHLKDLGFLAFKGLVEQKFIFDQQDLAHFQVDQSSLPQMFLVEILKEDKDSLTCEKNYHFVHTSLQEFFAALYYVMESRMGGDPFSCIKGNQLSKFYRTVCRVFSVLGTFRKQIKLMLRCHHNSQSGNLDLFCRFLTGLLAPRTYRILEGIFSTSQKSSEKDLQHLIRFLHKQLCPTYILPERQINICYCLYEAQDPGIREKVSQFVMYATESRNPQTYSCKDWTELAFVLQLTNSLEELNLENKGLDPEAVKRLCPILPFFKTLRLAQNPFGAEGATVLSQVLMNPDCKIENLWIVETRLGSEGLQELCVGLKQNRSVKDLRLRDNMITDNGANLLMSALKENSTLEKLWLFDNKLSKEGVKALKDFAKTREKLDIKACT</sequence>
<keyword evidence="9" id="KW-0547">Nucleotide-binding</keyword>
<evidence type="ECO:0000256" key="9">
    <source>
        <dbReference type="ARBA" id="ARBA00022741"/>
    </source>
</evidence>
<protein>
    <submittedName>
        <fullName evidence="17">NLRC3 protein</fullName>
    </submittedName>
</protein>
<dbReference type="Gene3D" id="3.40.50.300">
    <property type="entry name" value="P-loop containing nucleotide triphosphate hydrolases"/>
    <property type="match status" value="1"/>
</dbReference>
<dbReference type="InterPro" id="IPR011029">
    <property type="entry name" value="DEATH-like_dom_sf"/>
</dbReference>
<evidence type="ECO:0000256" key="15">
    <source>
        <dbReference type="ARBA" id="ARBA00023288"/>
    </source>
</evidence>
<evidence type="ECO:0000256" key="8">
    <source>
        <dbReference type="ARBA" id="ARBA00022737"/>
    </source>
</evidence>
<feature type="non-terminal residue" evidence="17">
    <location>
        <position position="869"/>
    </location>
</feature>
<keyword evidence="5" id="KW-0963">Cytoplasm</keyword>
<comment type="subcellular location">
    <subcellularLocation>
        <location evidence="1">Basolateral cell membrane</location>
    </subcellularLocation>
    <subcellularLocation>
        <location evidence="2">Cell membrane</location>
        <topology evidence="2">Lipid-anchor</topology>
    </subcellularLocation>
    <subcellularLocation>
        <location evidence="3">Cytoplasm</location>
    </subcellularLocation>
</comment>
<keyword evidence="10" id="KW-0067">ATP-binding</keyword>
<evidence type="ECO:0000256" key="16">
    <source>
        <dbReference type="ARBA" id="ARBA00038296"/>
    </source>
</evidence>
<dbReference type="GO" id="GO:0016323">
    <property type="term" value="C:basolateral plasma membrane"/>
    <property type="evidence" value="ECO:0007669"/>
    <property type="project" value="UniProtKB-SubCell"/>
</dbReference>
<keyword evidence="13" id="KW-0472">Membrane</keyword>
<reference evidence="17 18" key="1">
    <citation type="journal article" date="2021" name="Cell">
        <title>Tracing the genetic footprints of vertebrate landing in non-teleost ray-finned fishes.</title>
        <authorList>
            <person name="Bi X."/>
            <person name="Wang K."/>
            <person name="Yang L."/>
            <person name="Pan H."/>
            <person name="Jiang H."/>
            <person name="Wei Q."/>
            <person name="Fang M."/>
            <person name="Yu H."/>
            <person name="Zhu C."/>
            <person name="Cai Y."/>
            <person name="He Y."/>
            <person name="Gan X."/>
            <person name="Zeng H."/>
            <person name="Yu D."/>
            <person name="Zhu Y."/>
            <person name="Jiang H."/>
            <person name="Qiu Q."/>
            <person name="Yang H."/>
            <person name="Zhang Y.E."/>
            <person name="Wang W."/>
            <person name="Zhu M."/>
            <person name="He S."/>
            <person name="Zhang G."/>
        </authorList>
    </citation>
    <scope>NUCLEOTIDE SEQUENCE [LARGE SCALE GENOMIC DNA]</scope>
    <source>
        <strain evidence="17">Bchr_013</strain>
    </source>
</reference>
<organism evidence="17 18">
    <name type="scientific">Polypterus senegalus</name>
    <name type="common">Senegal bichir</name>
    <dbReference type="NCBI Taxonomy" id="55291"/>
    <lineage>
        <taxon>Eukaryota</taxon>
        <taxon>Metazoa</taxon>
        <taxon>Chordata</taxon>
        <taxon>Craniata</taxon>
        <taxon>Vertebrata</taxon>
        <taxon>Euteleostomi</taxon>
        <taxon>Actinopterygii</taxon>
        <taxon>Polypteriformes</taxon>
        <taxon>Polypteridae</taxon>
        <taxon>Polypterus</taxon>
    </lineage>
</organism>
<dbReference type="Pfam" id="PF13516">
    <property type="entry name" value="LRR_6"/>
    <property type="match status" value="2"/>
</dbReference>
<comment type="similarity">
    <text evidence="16">Belongs to the NOD1-NOD2 family.</text>
</comment>